<dbReference type="GeneID" id="8864006"/>
<evidence type="ECO:0000313" key="2">
    <source>
        <dbReference type="Proteomes" id="UP000006671"/>
    </source>
</evidence>
<organism evidence="2">
    <name type="scientific">Naegleria gruberi</name>
    <name type="common">Amoeba</name>
    <dbReference type="NCBI Taxonomy" id="5762"/>
    <lineage>
        <taxon>Eukaryota</taxon>
        <taxon>Discoba</taxon>
        <taxon>Heterolobosea</taxon>
        <taxon>Tetramitia</taxon>
        <taxon>Eutetramitia</taxon>
        <taxon>Vahlkampfiidae</taxon>
        <taxon>Naegleria</taxon>
    </lineage>
</organism>
<name>D2UX16_NAEGR</name>
<dbReference type="AlphaFoldDB" id="D2UX16"/>
<dbReference type="Proteomes" id="UP000006671">
    <property type="component" value="Unassembled WGS sequence"/>
</dbReference>
<keyword evidence="2" id="KW-1185">Reference proteome</keyword>
<dbReference type="KEGG" id="ngr:NAEGRDRAFT_61602"/>
<gene>
    <name evidence="1" type="ORF">NAEGRDRAFT_61602</name>
</gene>
<proteinExistence type="predicted"/>
<evidence type="ECO:0000313" key="1">
    <source>
        <dbReference type="EMBL" id="EFC50544.1"/>
    </source>
</evidence>
<dbReference type="InParanoid" id="D2UX16"/>
<protein>
    <submittedName>
        <fullName evidence="1">Predicted protein</fullName>
    </submittedName>
</protein>
<sequence>MLNDSVSVVLDETIESKLLQGKSIHKFIPFKSFEKIKSYSLAEMNTPETIVIYNGKIIIGDTYNNNLVTIDMIEGEKKVIEFNDSPFHPFQIYIENGYKKDGKQSYGSALIFYCFTQGVQKHDMRDVLNEWNSSKAIWKLNVSFGCMIIDKTRGAIHVFPKYEFLSAYVPVVFPENTSFDLETGVKLSDNFKINRETFTFPVFGPDNSVLIHDGNTIEKLILKDGEYSDKDIGFRSLKKEGVYRLYYDNELTGLLFVIGKDYISVLDTNLIEKYSYPIDFVCTQIAVNKETSELFVLSANNKILHVYKIHTD</sequence>
<reference evidence="1 2" key="1">
    <citation type="journal article" date="2010" name="Cell">
        <title>The genome of Naegleria gruberi illuminates early eukaryotic versatility.</title>
        <authorList>
            <person name="Fritz-Laylin L.K."/>
            <person name="Prochnik S.E."/>
            <person name="Ginger M.L."/>
            <person name="Dacks J.B."/>
            <person name="Carpenter M.L."/>
            <person name="Field M.C."/>
            <person name="Kuo A."/>
            <person name="Paredez A."/>
            <person name="Chapman J."/>
            <person name="Pham J."/>
            <person name="Shu S."/>
            <person name="Neupane R."/>
            <person name="Cipriano M."/>
            <person name="Mancuso J."/>
            <person name="Tu H."/>
            <person name="Salamov A."/>
            <person name="Lindquist E."/>
            <person name="Shapiro H."/>
            <person name="Lucas S."/>
            <person name="Grigoriev I.V."/>
            <person name="Cande W.Z."/>
            <person name="Fulton C."/>
            <person name="Rokhsar D.S."/>
            <person name="Dawson S.C."/>
        </authorList>
    </citation>
    <scope>NUCLEOTIDE SEQUENCE [LARGE SCALE GENOMIC DNA]</scope>
    <source>
        <strain evidence="1 2">NEG-M</strain>
    </source>
</reference>
<dbReference type="RefSeq" id="XP_002683288.1">
    <property type="nucleotide sequence ID" value="XM_002683242.1"/>
</dbReference>
<accession>D2UX16</accession>
<dbReference type="EMBL" id="GG738845">
    <property type="protein sequence ID" value="EFC50544.1"/>
    <property type="molecule type" value="Genomic_DNA"/>
</dbReference>
<dbReference type="VEuPathDB" id="AmoebaDB:NAEGRDRAFT_61602"/>